<reference evidence="1 2" key="1">
    <citation type="submission" date="2020-01" db="EMBL/GenBank/DDBJ databases">
        <title>Jiella pacifica sp. nov.</title>
        <authorList>
            <person name="Xue Z."/>
            <person name="Zhu S."/>
            <person name="Chen J."/>
            <person name="Yang J."/>
        </authorList>
    </citation>
    <scope>NUCLEOTIDE SEQUENCE [LARGE SCALE GENOMIC DNA]</scope>
    <source>
        <strain evidence="1 2">40Bstr34</strain>
    </source>
</reference>
<dbReference type="InterPro" id="IPR011990">
    <property type="entry name" value="TPR-like_helical_dom_sf"/>
</dbReference>
<name>A0A6N9SXI7_9HYPH</name>
<dbReference type="Pfam" id="PF06041">
    <property type="entry name" value="DUF924"/>
    <property type="match status" value="1"/>
</dbReference>
<dbReference type="RefSeq" id="WP_163461127.1">
    <property type="nucleotide sequence ID" value="NZ_JAAAMG010000002.1"/>
</dbReference>
<dbReference type="Gene3D" id="1.25.40.10">
    <property type="entry name" value="Tetratricopeptide repeat domain"/>
    <property type="match status" value="1"/>
</dbReference>
<comment type="caution">
    <text evidence="1">The sequence shown here is derived from an EMBL/GenBank/DDBJ whole genome shotgun (WGS) entry which is preliminary data.</text>
</comment>
<organism evidence="1 2">
    <name type="scientific">Jiella pacifica</name>
    <dbReference type="NCBI Taxonomy" id="2696469"/>
    <lineage>
        <taxon>Bacteria</taxon>
        <taxon>Pseudomonadati</taxon>
        <taxon>Pseudomonadota</taxon>
        <taxon>Alphaproteobacteria</taxon>
        <taxon>Hyphomicrobiales</taxon>
        <taxon>Aurantimonadaceae</taxon>
        <taxon>Jiella</taxon>
    </lineage>
</organism>
<dbReference type="Proteomes" id="UP000469011">
    <property type="component" value="Unassembled WGS sequence"/>
</dbReference>
<keyword evidence="2" id="KW-1185">Reference proteome</keyword>
<sequence length="184" mass="20919">MPHSSSADPQTIVDFWREAGPQRWFGKDETFDETIRQRYGDLYEMAARGELDHWAENANGALALIILLDQFPRNMFRNSPLAFATDGKALAIARIALERGDHEVVAEDVNQFLAMPFMHSEAHADQEECVAWMERIGDESNVRFAEEHRDIIAKFGRFPHRNPILGREPTEAEEAYLDQGGFAG</sequence>
<evidence type="ECO:0000313" key="1">
    <source>
        <dbReference type="EMBL" id="NDW03501.1"/>
    </source>
</evidence>
<dbReference type="InterPro" id="IPR010323">
    <property type="entry name" value="DUF924"/>
</dbReference>
<dbReference type="SUPFAM" id="SSF48452">
    <property type="entry name" value="TPR-like"/>
    <property type="match status" value="1"/>
</dbReference>
<accession>A0A6N9SXI7</accession>
<dbReference type="Gene3D" id="1.20.58.320">
    <property type="entry name" value="TPR-like"/>
    <property type="match status" value="1"/>
</dbReference>
<protein>
    <submittedName>
        <fullName evidence="1">DUF924 family protein</fullName>
    </submittedName>
</protein>
<evidence type="ECO:0000313" key="2">
    <source>
        <dbReference type="Proteomes" id="UP000469011"/>
    </source>
</evidence>
<dbReference type="EMBL" id="JAAAMG010000002">
    <property type="protein sequence ID" value="NDW03501.1"/>
    <property type="molecule type" value="Genomic_DNA"/>
</dbReference>
<dbReference type="AlphaFoldDB" id="A0A6N9SXI7"/>
<gene>
    <name evidence="1" type="ORF">GTK09_03595</name>
</gene>
<proteinExistence type="predicted"/>